<evidence type="ECO:0000313" key="1">
    <source>
        <dbReference type="EMBL" id="QJA52628.1"/>
    </source>
</evidence>
<dbReference type="AlphaFoldDB" id="A0A6H1ZYP6"/>
<sequence>MGFLNKFRKDRIKEFQKTKQIRTLDETLEMADEWFANVWHCHNLINENPLKAVKDIDALLEDLALKADVTLTKREIVFISLMTLRYVATQIIYVEHGITLEKWLKSKKVGFNGTEQ</sequence>
<accession>A0A6H1ZYP6</accession>
<gene>
    <name evidence="1" type="ORF">TM448A02853_0007</name>
</gene>
<reference evidence="1" key="1">
    <citation type="submission" date="2020-03" db="EMBL/GenBank/DDBJ databases">
        <title>The deep terrestrial virosphere.</title>
        <authorList>
            <person name="Holmfeldt K."/>
            <person name="Nilsson E."/>
            <person name="Simone D."/>
            <person name="Lopez-Fernandez M."/>
            <person name="Wu X."/>
            <person name="de Brujin I."/>
            <person name="Lundin D."/>
            <person name="Andersson A."/>
            <person name="Bertilsson S."/>
            <person name="Dopson M."/>
        </authorList>
    </citation>
    <scope>NUCLEOTIDE SEQUENCE</scope>
    <source>
        <strain evidence="1">TM448A02853</strain>
    </source>
</reference>
<organism evidence="1">
    <name type="scientific">viral metagenome</name>
    <dbReference type="NCBI Taxonomy" id="1070528"/>
    <lineage>
        <taxon>unclassified sequences</taxon>
        <taxon>metagenomes</taxon>
        <taxon>organismal metagenomes</taxon>
    </lineage>
</organism>
<protein>
    <submittedName>
        <fullName evidence="1">Uncharacterized protein</fullName>
    </submittedName>
</protein>
<dbReference type="EMBL" id="MT144355">
    <property type="protein sequence ID" value="QJA52628.1"/>
    <property type="molecule type" value="Genomic_DNA"/>
</dbReference>
<proteinExistence type="predicted"/>
<name>A0A6H1ZYP6_9ZZZZ</name>